<keyword evidence="5" id="KW-0597">Phosphoprotein</keyword>
<dbReference type="GO" id="GO:0000981">
    <property type="term" value="F:DNA-binding transcription factor activity, RNA polymerase II-specific"/>
    <property type="evidence" value="ECO:0007669"/>
    <property type="project" value="TreeGrafter"/>
</dbReference>
<evidence type="ECO:0000256" key="14">
    <source>
        <dbReference type="ARBA" id="ARBA00023242"/>
    </source>
</evidence>
<dbReference type="FunFam" id="1.10.10.10:FF:000375">
    <property type="entry name" value="Interferon regulatory factor 7"/>
    <property type="match status" value="1"/>
</dbReference>
<organism evidence="17 18">
    <name type="scientific">Panthera leo</name>
    <name type="common">Lion</name>
    <dbReference type="NCBI Taxonomy" id="9689"/>
    <lineage>
        <taxon>Eukaryota</taxon>
        <taxon>Metazoa</taxon>
        <taxon>Chordata</taxon>
        <taxon>Craniata</taxon>
        <taxon>Vertebrata</taxon>
        <taxon>Euteleostomi</taxon>
        <taxon>Mammalia</taxon>
        <taxon>Eutheria</taxon>
        <taxon>Laurasiatheria</taxon>
        <taxon>Carnivora</taxon>
        <taxon>Feliformia</taxon>
        <taxon>Felidae</taxon>
        <taxon>Pantherinae</taxon>
        <taxon>Panthera</taxon>
    </lineage>
</organism>
<dbReference type="GeneTree" id="ENSGT00940000160931"/>
<keyword evidence="10" id="KW-0805">Transcription regulation</keyword>
<name>A0A8C8Y1L8_PANLE</name>
<keyword evidence="12" id="KW-0010">Activator</keyword>
<dbReference type="GO" id="GO:0032728">
    <property type="term" value="P:positive regulation of interferon-beta production"/>
    <property type="evidence" value="ECO:0007669"/>
    <property type="project" value="UniProtKB-ARBA"/>
</dbReference>
<dbReference type="GO" id="GO:0007165">
    <property type="term" value="P:signal transduction"/>
    <property type="evidence" value="ECO:0007669"/>
    <property type="project" value="UniProtKB-ARBA"/>
</dbReference>
<evidence type="ECO:0000256" key="4">
    <source>
        <dbReference type="ARBA" id="ARBA00022499"/>
    </source>
</evidence>
<evidence type="ECO:0000256" key="10">
    <source>
        <dbReference type="ARBA" id="ARBA00023015"/>
    </source>
</evidence>
<evidence type="ECO:0000259" key="16">
    <source>
        <dbReference type="PROSITE" id="PS51507"/>
    </source>
</evidence>
<accession>A0A8C8Y1L8</accession>
<evidence type="ECO:0000256" key="11">
    <source>
        <dbReference type="ARBA" id="ARBA00023125"/>
    </source>
</evidence>
<dbReference type="PROSITE" id="PS51507">
    <property type="entry name" value="IRF_2"/>
    <property type="match status" value="1"/>
</dbReference>
<dbReference type="Proteomes" id="UP000694399">
    <property type="component" value="Unassembled WGS sequence"/>
</dbReference>
<evidence type="ECO:0000313" key="18">
    <source>
        <dbReference type="Proteomes" id="UP000694399"/>
    </source>
</evidence>
<dbReference type="PROSITE" id="PS00601">
    <property type="entry name" value="IRF_1"/>
    <property type="match status" value="1"/>
</dbReference>
<evidence type="ECO:0000256" key="2">
    <source>
        <dbReference type="ARBA" id="ARBA00004496"/>
    </source>
</evidence>
<dbReference type="Gene3D" id="1.10.10.10">
    <property type="entry name" value="Winged helix-like DNA-binding domain superfamily/Winged helix DNA-binding domain"/>
    <property type="match status" value="1"/>
</dbReference>
<dbReference type="AlphaFoldDB" id="A0A8C8Y1L8"/>
<evidence type="ECO:0000256" key="5">
    <source>
        <dbReference type="ARBA" id="ARBA00022553"/>
    </source>
</evidence>
<dbReference type="GO" id="GO:0005634">
    <property type="term" value="C:nucleus"/>
    <property type="evidence" value="ECO:0007669"/>
    <property type="project" value="UniProtKB-SubCell"/>
</dbReference>
<dbReference type="SUPFAM" id="SSF49879">
    <property type="entry name" value="SMAD/FHA domain"/>
    <property type="match status" value="1"/>
</dbReference>
<keyword evidence="13" id="KW-0804">Transcription</keyword>
<dbReference type="InterPro" id="IPR001346">
    <property type="entry name" value="Interferon_reg_fact_DNA-bd_dom"/>
</dbReference>
<evidence type="ECO:0000256" key="13">
    <source>
        <dbReference type="ARBA" id="ARBA00023163"/>
    </source>
</evidence>
<keyword evidence="3" id="KW-0963">Cytoplasm</keyword>
<dbReference type="InterPro" id="IPR017855">
    <property type="entry name" value="SMAD-like_dom_sf"/>
</dbReference>
<reference evidence="17" key="1">
    <citation type="submission" date="2025-08" db="UniProtKB">
        <authorList>
            <consortium name="Ensembl"/>
        </authorList>
    </citation>
    <scope>IDENTIFICATION</scope>
</reference>
<feature type="domain" description="IRF tryptophan pentad repeat" evidence="16">
    <location>
        <begin position="1"/>
        <end position="103"/>
    </location>
</feature>
<dbReference type="InterPro" id="IPR036388">
    <property type="entry name" value="WH-like_DNA-bd_sf"/>
</dbReference>
<keyword evidence="18" id="KW-1185">Reference proteome</keyword>
<evidence type="ECO:0000256" key="7">
    <source>
        <dbReference type="ARBA" id="ARBA00022843"/>
    </source>
</evidence>
<dbReference type="SUPFAM" id="SSF46785">
    <property type="entry name" value="Winged helix' DNA-binding domain"/>
    <property type="match status" value="1"/>
</dbReference>
<keyword evidence="11" id="KW-0238">DNA-binding</keyword>
<evidence type="ECO:0000313" key="17">
    <source>
        <dbReference type="Ensembl" id="ENSPLOP00000028384.1"/>
    </source>
</evidence>
<dbReference type="InterPro" id="IPR036390">
    <property type="entry name" value="WH_DNA-bd_sf"/>
</dbReference>
<dbReference type="GO" id="GO:0045089">
    <property type="term" value="P:positive regulation of innate immune response"/>
    <property type="evidence" value="ECO:0007669"/>
    <property type="project" value="UniProtKB-ARBA"/>
</dbReference>
<evidence type="ECO:0000256" key="1">
    <source>
        <dbReference type="ARBA" id="ARBA00004123"/>
    </source>
</evidence>
<dbReference type="GO" id="GO:0000978">
    <property type="term" value="F:RNA polymerase II cis-regulatory region sequence-specific DNA binding"/>
    <property type="evidence" value="ECO:0007669"/>
    <property type="project" value="TreeGrafter"/>
</dbReference>
<proteinExistence type="predicted"/>
<keyword evidence="4" id="KW-1017">Isopeptide bond</keyword>
<dbReference type="SMART" id="SM00348">
    <property type="entry name" value="IRF"/>
    <property type="match status" value="1"/>
</dbReference>
<dbReference type="GO" id="GO:0045893">
    <property type="term" value="P:positive regulation of DNA-templated transcription"/>
    <property type="evidence" value="ECO:0007669"/>
    <property type="project" value="UniProtKB-ARBA"/>
</dbReference>
<keyword evidence="6" id="KW-0399">Innate immunity</keyword>
<evidence type="ECO:0000256" key="12">
    <source>
        <dbReference type="ARBA" id="ARBA00023159"/>
    </source>
</evidence>
<keyword evidence="9" id="KW-0007">Acetylation</keyword>
<dbReference type="Ensembl" id="ENSPLOT00000031347.1">
    <property type="protein sequence ID" value="ENSPLOP00000028384.1"/>
    <property type="gene ID" value="ENSPLOG00000020607.1"/>
</dbReference>
<dbReference type="GO" id="GO:0051607">
    <property type="term" value="P:defense response to virus"/>
    <property type="evidence" value="ECO:0007669"/>
    <property type="project" value="UniProtKB-ARBA"/>
</dbReference>
<evidence type="ECO:0000256" key="8">
    <source>
        <dbReference type="ARBA" id="ARBA00022859"/>
    </source>
</evidence>
<evidence type="ECO:0000256" key="6">
    <source>
        <dbReference type="ARBA" id="ARBA00022588"/>
    </source>
</evidence>
<dbReference type="InterPro" id="IPR019817">
    <property type="entry name" value="Interferon_reg_fac_CS"/>
</dbReference>
<sequence length="397" mass="44110">GSGRYEGLRWLDAARTRFRVPWKHFARKDLGEADARIFKAWAVARGRWPPSNGGSHQLASEGPLRASWKTNFRCALHSTQRFVMLQDNSGDPTDPHKVYALSSALGWRGEEPVALPSRLPGGGVSTPRWSQEMLTSPSGPTGNAGDLLLQALEQSCLEDHLLEAAWGLDPIPPEAPEPGPGALEVTIMYKGRTVLQETVGRPSFVFLYGSPSPATEATEPQHVAFPSPAELPDQKQLHYTEKLLQHVAPGLQLELRGPRLWARRLGKCKVYWEVGGPLGSASPSTPPCLLQRNQDTPIFDFSAFFRELVEFRARRRRRSPHYTIYLGFGQDLSAGRPKEKSLVLVKLEPWLCRAHLEYVQREGVSSLDSSSLGLCLSSCNSLYEALEHFLMEVEQPA</sequence>
<gene>
    <name evidence="17" type="primary">IRF7</name>
</gene>
<dbReference type="GO" id="GO:0045087">
    <property type="term" value="P:innate immune response"/>
    <property type="evidence" value="ECO:0007669"/>
    <property type="project" value="UniProtKB-KW"/>
</dbReference>
<keyword evidence="8" id="KW-0391">Immunity</keyword>
<keyword evidence="14" id="KW-0539">Nucleus</keyword>
<dbReference type="PANTHER" id="PTHR11949">
    <property type="entry name" value="INTERFERON REGULATORY FACTOR"/>
    <property type="match status" value="1"/>
</dbReference>
<reference evidence="17" key="2">
    <citation type="submission" date="2025-09" db="UniProtKB">
        <authorList>
            <consortium name="Ensembl"/>
        </authorList>
    </citation>
    <scope>IDENTIFICATION</scope>
</reference>
<evidence type="ECO:0000256" key="9">
    <source>
        <dbReference type="ARBA" id="ARBA00022990"/>
    </source>
</evidence>
<dbReference type="CDD" id="cd00103">
    <property type="entry name" value="IRF"/>
    <property type="match status" value="1"/>
</dbReference>
<dbReference type="InterPro" id="IPR019471">
    <property type="entry name" value="Interferon_reg_factor-3"/>
</dbReference>
<dbReference type="GO" id="GO:0032727">
    <property type="term" value="P:positive regulation of interferon-alpha production"/>
    <property type="evidence" value="ECO:0007669"/>
    <property type="project" value="UniProtKB-ARBA"/>
</dbReference>
<dbReference type="InterPro" id="IPR008984">
    <property type="entry name" value="SMAD_FHA_dom_sf"/>
</dbReference>
<comment type="subcellular location">
    <subcellularLocation>
        <location evidence="2">Cytoplasm</location>
    </subcellularLocation>
    <subcellularLocation>
        <location evidence="1">Nucleus</location>
    </subcellularLocation>
</comment>
<dbReference type="GO" id="GO:0005737">
    <property type="term" value="C:cytoplasm"/>
    <property type="evidence" value="ECO:0007669"/>
    <property type="project" value="UniProtKB-SubCell"/>
</dbReference>
<dbReference type="Pfam" id="PF00605">
    <property type="entry name" value="IRF"/>
    <property type="match status" value="1"/>
</dbReference>
<keyword evidence="7" id="KW-0832">Ubl conjugation</keyword>
<dbReference type="PANTHER" id="PTHR11949:SF2">
    <property type="entry name" value="INTERFERON REGULATORY FACTOR 7"/>
    <property type="match status" value="1"/>
</dbReference>
<dbReference type="FunFam" id="2.60.200.10:FF:000007">
    <property type="entry name" value="Interferon regulatory factor 7"/>
    <property type="match status" value="1"/>
</dbReference>
<dbReference type="Gene3D" id="2.60.200.10">
    <property type="match status" value="1"/>
</dbReference>
<evidence type="ECO:0000256" key="15">
    <source>
        <dbReference type="ARBA" id="ARBA00067362"/>
    </source>
</evidence>
<dbReference type="Pfam" id="PF10401">
    <property type="entry name" value="IRF-3"/>
    <property type="match status" value="1"/>
</dbReference>
<dbReference type="PRINTS" id="PR00267">
    <property type="entry name" value="INTFRNREGFCT"/>
</dbReference>
<dbReference type="SMART" id="SM01243">
    <property type="entry name" value="IRF-3"/>
    <property type="match status" value="1"/>
</dbReference>
<protein>
    <recommendedName>
        <fullName evidence="15">Interferon regulatory factor 7</fullName>
    </recommendedName>
</protein>
<evidence type="ECO:0000256" key="3">
    <source>
        <dbReference type="ARBA" id="ARBA00022490"/>
    </source>
</evidence>